<evidence type="ECO:0000256" key="7">
    <source>
        <dbReference type="ARBA" id="ARBA00022710"/>
    </source>
</evidence>
<dbReference type="AlphaFoldDB" id="A0A7J7SA54"/>
<name>A0A7J7SA54_MYOMY</name>
<dbReference type="GO" id="GO:0034361">
    <property type="term" value="C:very-low-density lipoprotein particle"/>
    <property type="evidence" value="ECO:0007669"/>
    <property type="project" value="UniProtKB-UniRule"/>
</dbReference>
<dbReference type="GO" id="GO:0016004">
    <property type="term" value="F:phospholipase activator activity"/>
    <property type="evidence" value="ECO:0007669"/>
    <property type="project" value="TreeGrafter"/>
</dbReference>
<evidence type="ECO:0000256" key="5">
    <source>
        <dbReference type="ARBA" id="ARBA00022513"/>
    </source>
</evidence>
<dbReference type="GO" id="GO:0034364">
    <property type="term" value="C:high-density lipoprotein particle"/>
    <property type="evidence" value="ECO:0007669"/>
    <property type="project" value="UniProtKB-KW"/>
</dbReference>
<keyword evidence="9 15" id="KW-0442">Lipid degradation</keyword>
<keyword evidence="10" id="KW-0730">Sialic acid</keyword>
<keyword evidence="6 15" id="KW-0964">Secreted</keyword>
<dbReference type="GO" id="GO:0016042">
    <property type="term" value="P:lipid catabolic process"/>
    <property type="evidence" value="ECO:0007669"/>
    <property type="project" value="UniProtKB-UniRule"/>
</dbReference>
<evidence type="ECO:0000256" key="12">
    <source>
        <dbReference type="ARBA" id="ARBA00023098"/>
    </source>
</evidence>
<comment type="subcellular location">
    <subcellularLocation>
        <location evidence="1 15">Secreted</location>
    </subcellularLocation>
</comment>
<evidence type="ECO:0000256" key="2">
    <source>
        <dbReference type="ARBA" id="ARBA00007221"/>
    </source>
</evidence>
<dbReference type="EMBL" id="JABWUV010000019">
    <property type="protein sequence ID" value="KAF6285219.1"/>
    <property type="molecule type" value="Genomic_DNA"/>
</dbReference>
<evidence type="ECO:0000313" key="18">
    <source>
        <dbReference type="Proteomes" id="UP000527355"/>
    </source>
</evidence>
<keyword evidence="11 15" id="KW-0445">Lipid transport</keyword>
<keyword evidence="13 15" id="KW-0850">VLDL</keyword>
<keyword evidence="8 15" id="KW-0345">HDL</keyword>
<evidence type="ECO:0000256" key="3">
    <source>
        <dbReference type="ARBA" id="ARBA00013947"/>
    </source>
</evidence>
<evidence type="ECO:0000256" key="11">
    <source>
        <dbReference type="ARBA" id="ARBA00023055"/>
    </source>
</evidence>
<evidence type="ECO:0000256" key="1">
    <source>
        <dbReference type="ARBA" id="ARBA00004613"/>
    </source>
</evidence>
<keyword evidence="7 15" id="KW-0427">LDL</keyword>
<dbReference type="VEuPathDB" id="HostDB:GeneID_118674424"/>
<comment type="similarity">
    <text evidence="2 15">Belongs to the apolipoprotein C2 family.</text>
</comment>
<feature type="signal peptide" evidence="16">
    <location>
        <begin position="1"/>
        <end position="33"/>
    </location>
</feature>
<dbReference type="InterPro" id="IPR008019">
    <property type="entry name" value="Apo-CII"/>
</dbReference>
<evidence type="ECO:0000256" key="6">
    <source>
        <dbReference type="ARBA" id="ARBA00022525"/>
    </source>
</evidence>
<evidence type="ECO:0000256" key="8">
    <source>
        <dbReference type="ARBA" id="ARBA00022850"/>
    </source>
</evidence>
<keyword evidence="18" id="KW-1185">Reference proteome</keyword>
<evidence type="ECO:0000256" key="14">
    <source>
        <dbReference type="ARBA" id="ARBA00031176"/>
    </source>
</evidence>
<evidence type="ECO:0000256" key="10">
    <source>
        <dbReference type="ARBA" id="ARBA00022981"/>
    </source>
</evidence>
<dbReference type="GO" id="GO:0034362">
    <property type="term" value="C:low-density lipoprotein particle"/>
    <property type="evidence" value="ECO:0007669"/>
    <property type="project" value="UniProtKB-UniRule"/>
</dbReference>
<dbReference type="Pfam" id="PF05355">
    <property type="entry name" value="Apo-CII"/>
    <property type="match status" value="1"/>
</dbReference>
<dbReference type="PANTHER" id="PTHR16566">
    <property type="entry name" value="APOLIPOPROTEIN C-II"/>
    <property type="match status" value="1"/>
</dbReference>
<dbReference type="GO" id="GO:0043274">
    <property type="term" value="F:phospholipase binding"/>
    <property type="evidence" value="ECO:0007669"/>
    <property type="project" value="TreeGrafter"/>
</dbReference>
<evidence type="ECO:0000256" key="9">
    <source>
        <dbReference type="ARBA" id="ARBA00022963"/>
    </source>
</evidence>
<dbReference type="GO" id="GO:0042627">
    <property type="term" value="C:chylomicron"/>
    <property type="evidence" value="ECO:0007669"/>
    <property type="project" value="UniProtKB-UniRule"/>
</dbReference>
<comment type="function">
    <text evidence="15">Component of chylomicrons, very low-density lipoproteins (VLDL), low-density lipoproteins (LDL), and high-density lipoproteins (HDL) in plasma. Plays an important role in lipoprotein metabolism as an activator of lipoprotein lipase.</text>
</comment>
<dbReference type="PANTHER" id="PTHR16566:SF0">
    <property type="entry name" value="APOLIPOPROTEIN C-II"/>
    <property type="match status" value="1"/>
</dbReference>
<feature type="chain" id="PRO_5029834633" description="Apolipoprotein C-II" evidence="16">
    <location>
        <begin position="34"/>
        <end position="181"/>
    </location>
</feature>
<evidence type="ECO:0000256" key="4">
    <source>
        <dbReference type="ARBA" id="ARBA00022448"/>
    </source>
</evidence>
<organism evidence="17 18">
    <name type="scientific">Myotis myotis</name>
    <name type="common">Greater mouse-eared bat</name>
    <name type="synonym">Vespertilio myotis</name>
    <dbReference type="NCBI Taxonomy" id="51298"/>
    <lineage>
        <taxon>Eukaryota</taxon>
        <taxon>Metazoa</taxon>
        <taxon>Chordata</taxon>
        <taxon>Craniata</taxon>
        <taxon>Vertebrata</taxon>
        <taxon>Euteleostomi</taxon>
        <taxon>Mammalia</taxon>
        <taxon>Eutheria</taxon>
        <taxon>Laurasiatheria</taxon>
        <taxon>Chiroptera</taxon>
        <taxon>Yangochiroptera</taxon>
        <taxon>Vespertilionidae</taxon>
        <taxon>Myotis</taxon>
    </lineage>
</organism>
<dbReference type="GO" id="GO:0006869">
    <property type="term" value="P:lipid transport"/>
    <property type="evidence" value="ECO:0007669"/>
    <property type="project" value="UniProtKB-UniRule"/>
</dbReference>
<comment type="caution">
    <text evidence="17">The sequence shown here is derived from an EMBL/GenBank/DDBJ whole genome shotgun (WGS) entry which is preliminary data.</text>
</comment>
<keyword evidence="15 16" id="KW-0732">Signal</keyword>
<protein>
    <recommendedName>
        <fullName evidence="3 15">Apolipoprotein C-II</fullName>
        <shortName evidence="15">Apo-CII</shortName>
        <shortName evidence="15">ApoC-II</shortName>
    </recommendedName>
    <alternativeName>
        <fullName evidence="14 15">Apolipoprotein C2</fullName>
    </alternativeName>
</protein>
<dbReference type="Gene3D" id="1.10.1440.10">
    <property type="entry name" value="Apolipoprotein C-II"/>
    <property type="match status" value="1"/>
</dbReference>
<keyword evidence="4 15" id="KW-0813">Transport</keyword>
<gene>
    <name evidence="17" type="ORF">mMyoMyo1_000844</name>
</gene>
<dbReference type="InterPro" id="IPR023121">
    <property type="entry name" value="ApoC-II_dom_sf"/>
</dbReference>
<keyword evidence="12 15" id="KW-0443">Lipid metabolism</keyword>
<evidence type="ECO:0000313" key="17">
    <source>
        <dbReference type="EMBL" id="KAF6285219.1"/>
    </source>
</evidence>
<dbReference type="PROSITE" id="PS51257">
    <property type="entry name" value="PROKAR_LIPOPROTEIN"/>
    <property type="match status" value="1"/>
</dbReference>
<accession>A0A7J7SA54</accession>
<sequence>MLLPGLRPRALAALGLCAVVLACVVECQRGVHAGTPSPPTPPPGLASSSWNLVREKVKGLVGPLVTKTRDTWQWFHTPDAMGTRYLLALFLILLVLGFEVQGAPTPRQDEAASATLFSQMQESLLGYWDTAKTAAQDLYRKTYLPSMDKKIRDVYSESTAAVTTYAGIFTDQVLYMLKGEE</sequence>
<evidence type="ECO:0000256" key="13">
    <source>
        <dbReference type="ARBA" id="ARBA00023313"/>
    </source>
</evidence>
<keyword evidence="5 15" id="KW-0162">Chylomicron</keyword>
<dbReference type="InterPro" id="IPR028120">
    <property type="entry name" value="APOC4"/>
</dbReference>
<dbReference type="Pfam" id="PF15119">
    <property type="entry name" value="APOC4"/>
    <property type="match status" value="1"/>
</dbReference>
<proteinExistence type="inferred from homology"/>
<dbReference type="GO" id="GO:0060697">
    <property type="term" value="P:positive regulation of phospholipid catabolic process"/>
    <property type="evidence" value="ECO:0007669"/>
    <property type="project" value="TreeGrafter"/>
</dbReference>
<evidence type="ECO:0000256" key="16">
    <source>
        <dbReference type="SAM" id="SignalP"/>
    </source>
</evidence>
<dbReference type="Proteomes" id="UP000527355">
    <property type="component" value="Unassembled WGS sequence"/>
</dbReference>
<keyword evidence="17" id="KW-0449">Lipoprotein</keyword>
<reference evidence="17 18" key="1">
    <citation type="journal article" date="2020" name="Nature">
        <title>Six reference-quality genomes reveal evolution of bat adaptations.</title>
        <authorList>
            <person name="Jebb D."/>
            <person name="Huang Z."/>
            <person name="Pippel M."/>
            <person name="Hughes G.M."/>
            <person name="Lavrichenko K."/>
            <person name="Devanna P."/>
            <person name="Winkler S."/>
            <person name="Jermiin L.S."/>
            <person name="Skirmuntt E.C."/>
            <person name="Katzourakis A."/>
            <person name="Burkitt-Gray L."/>
            <person name="Ray D.A."/>
            <person name="Sullivan K.A.M."/>
            <person name="Roscito J.G."/>
            <person name="Kirilenko B.M."/>
            <person name="Davalos L.M."/>
            <person name="Corthals A.P."/>
            <person name="Power M.L."/>
            <person name="Jones G."/>
            <person name="Ransome R.D."/>
            <person name="Dechmann D.K.N."/>
            <person name="Locatelli A.G."/>
            <person name="Puechmaille S.J."/>
            <person name="Fedrigo O."/>
            <person name="Jarvis E.D."/>
            <person name="Hiller M."/>
            <person name="Vernes S.C."/>
            <person name="Myers E.W."/>
            <person name="Teeling E.C."/>
        </authorList>
    </citation>
    <scope>NUCLEOTIDE SEQUENCE [LARGE SCALE GENOMIC DNA]</scope>
    <source>
        <strain evidence="17">MMyoMyo1</strain>
        <tissue evidence="17">Flight muscle</tissue>
    </source>
</reference>
<evidence type="ECO:0000256" key="15">
    <source>
        <dbReference type="RuleBase" id="RU368054"/>
    </source>
</evidence>
<keyword evidence="10" id="KW-0325">Glycoprotein</keyword>